<keyword evidence="3" id="KW-0862">Zinc</keyword>
<comment type="caution">
    <text evidence="8">The sequence shown here is derived from an EMBL/GenBank/DDBJ whole genome shotgun (WGS) entry which is preliminary data.</text>
</comment>
<dbReference type="InterPro" id="IPR020458">
    <property type="entry name" value="Znf_DskA_TraR_CS"/>
</dbReference>
<evidence type="ECO:0000313" key="8">
    <source>
        <dbReference type="EMBL" id="OOV86655.1"/>
    </source>
</evidence>
<evidence type="ECO:0000256" key="4">
    <source>
        <dbReference type="PROSITE-ProRule" id="PRU00510"/>
    </source>
</evidence>
<feature type="domain" description="DnaK suppressor protein-like N-terminal" evidence="7">
    <location>
        <begin position="11"/>
        <end position="72"/>
    </location>
</feature>
<dbReference type="GO" id="GO:0008168">
    <property type="term" value="F:methyltransferase activity"/>
    <property type="evidence" value="ECO:0007669"/>
    <property type="project" value="UniProtKB-KW"/>
</dbReference>
<organism evidence="8 9">
    <name type="scientific">Oceanospirillum linum</name>
    <dbReference type="NCBI Taxonomy" id="966"/>
    <lineage>
        <taxon>Bacteria</taxon>
        <taxon>Pseudomonadati</taxon>
        <taxon>Pseudomonadota</taxon>
        <taxon>Gammaproteobacteria</taxon>
        <taxon>Oceanospirillales</taxon>
        <taxon>Oceanospirillaceae</taxon>
        <taxon>Oceanospirillum</taxon>
    </lineage>
</organism>
<dbReference type="PROSITE" id="PS01102">
    <property type="entry name" value="ZF_DKSA_1"/>
    <property type="match status" value="1"/>
</dbReference>
<keyword evidence="9" id="KW-1185">Reference proteome</keyword>
<evidence type="ECO:0000256" key="3">
    <source>
        <dbReference type="ARBA" id="ARBA00022833"/>
    </source>
</evidence>
<dbReference type="InterPro" id="IPR048487">
    <property type="entry name" value="DksA-like_N"/>
</dbReference>
<dbReference type="SUPFAM" id="SSF57716">
    <property type="entry name" value="Glucocorticoid receptor-like (DNA-binding domain)"/>
    <property type="match status" value="1"/>
</dbReference>
<keyword evidence="8" id="KW-0808">Transferase</keyword>
<keyword evidence="8" id="KW-0489">Methyltransferase</keyword>
<dbReference type="InterPro" id="IPR037187">
    <property type="entry name" value="DnaK_N"/>
</dbReference>
<dbReference type="EMBL" id="MTSD02000005">
    <property type="protein sequence ID" value="OOV86655.1"/>
    <property type="molecule type" value="Genomic_DNA"/>
</dbReference>
<sequence>MLMDIQAIKDKLSAELESLTSRLSHIERDVSQSHSSDSAEQAQERENDEVLDEIGNETLHSIEQIKAALKRIEEGEYGICESCGDEIAIERLQILPETTFCVKCAE</sequence>
<protein>
    <submittedName>
        <fullName evidence="8">Dimethylmenaquinone methyltransferase</fullName>
    </submittedName>
</protein>
<feature type="zinc finger region" description="dksA C4-type" evidence="4">
    <location>
        <begin position="80"/>
        <end position="104"/>
    </location>
</feature>
<dbReference type="AlphaFoldDB" id="A0A1T1HA18"/>
<keyword evidence="2" id="KW-0863">Zinc-finger</keyword>
<feature type="domain" description="Zinc finger DksA/TraR C4-type" evidence="6">
    <location>
        <begin position="75"/>
        <end position="106"/>
    </location>
</feature>
<dbReference type="Pfam" id="PF21173">
    <property type="entry name" value="DksA-like_N"/>
    <property type="match status" value="1"/>
</dbReference>
<reference evidence="8" key="1">
    <citation type="submission" date="2017-02" db="EMBL/GenBank/DDBJ databases">
        <title>Draft Genome Sequence of the Salt Water Bacterium Oceanospirillum linum ATCC 11336.</title>
        <authorList>
            <person name="Trachtenberg A.M."/>
            <person name="Carney J.G."/>
            <person name="Linnane J.D."/>
            <person name="Rheaume B.A."/>
            <person name="Pitts N.L."/>
            <person name="Mykles D.L."/>
            <person name="Maclea K.S."/>
        </authorList>
    </citation>
    <scope>NUCLEOTIDE SEQUENCE [LARGE SCALE GENOMIC DNA]</scope>
    <source>
        <strain evidence="8">ATCC 11336</strain>
    </source>
</reference>
<feature type="region of interest" description="Disordered" evidence="5">
    <location>
        <begin position="27"/>
        <end position="48"/>
    </location>
</feature>
<evidence type="ECO:0000256" key="1">
    <source>
        <dbReference type="ARBA" id="ARBA00022723"/>
    </source>
</evidence>
<name>A0A1T1HA18_OCELI</name>
<dbReference type="Proteomes" id="UP000190064">
    <property type="component" value="Unassembled WGS sequence"/>
</dbReference>
<dbReference type="GO" id="GO:0032259">
    <property type="term" value="P:methylation"/>
    <property type="evidence" value="ECO:0007669"/>
    <property type="project" value="UniProtKB-KW"/>
</dbReference>
<keyword evidence="1" id="KW-0479">Metal-binding</keyword>
<dbReference type="PANTHER" id="PTHR33823">
    <property type="entry name" value="RNA POLYMERASE-BINDING TRANSCRIPTION FACTOR DKSA-RELATED"/>
    <property type="match status" value="1"/>
</dbReference>
<dbReference type="Gene3D" id="1.20.120.910">
    <property type="entry name" value="DksA, coiled-coil domain"/>
    <property type="match status" value="1"/>
</dbReference>
<evidence type="ECO:0000256" key="5">
    <source>
        <dbReference type="SAM" id="MobiDB-lite"/>
    </source>
</evidence>
<dbReference type="PROSITE" id="PS51128">
    <property type="entry name" value="ZF_DKSA_2"/>
    <property type="match status" value="1"/>
</dbReference>
<dbReference type="PANTHER" id="PTHR33823:SF4">
    <property type="entry name" value="GENERAL STRESS PROTEIN 16O"/>
    <property type="match status" value="1"/>
</dbReference>
<dbReference type="SUPFAM" id="SSF109635">
    <property type="entry name" value="DnaK suppressor protein DksA, alpha-hairpin domain"/>
    <property type="match status" value="1"/>
</dbReference>
<accession>A0A1T1HA18</accession>
<evidence type="ECO:0000259" key="6">
    <source>
        <dbReference type="Pfam" id="PF01258"/>
    </source>
</evidence>
<proteinExistence type="predicted"/>
<evidence type="ECO:0000259" key="7">
    <source>
        <dbReference type="Pfam" id="PF21173"/>
    </source>
</evidence>
<dbReference type="STRING" id="966.BTA35_0212265"/>
<evidence type="ECO:0000313" key="9">
    <source>
        <dbReference type="Proteomes" id="UP000190064"/>
    </source>
</evidence>
<gene>
    <name evidence="8" type="ORF">BTA35_0212265</name>
</gene>
<dbReference type="GO" id="GO:0008270">
    <property type="term" value="F:zinc ion binding"/>
    <property type="evidence" value="ECO:0007669"/>
    <property type="project" value="UniProtKB-KW"/>
</dbReference>
<feature type="compositionally biased region" description="Polar residues" evidence="5">
    <location>
        <begin position="32"/>
        <end position="41"/>
    </location>
</feature>
<evidence type="ECO:0000256" key="2">
    <source>
        <dbReference type="ARBA" id="ARBA00022771"/>
    </source>
</evidence>
<dbReference type="InterPro" id="IPR000962">
    <property type="entry name" value="Znf_DskA_TraR"/>
</dbReference>
<dbReference type="Pfam" id="PF01258">
    <property type="entry name" value="zf-dskA_traR"/>
    <property type="match status" value="1"/>
</dbReference>